<evidence type="ECO:0000313" key="2">
    <source>
        <dbReference type="EMBL" id="GJN91052.1"/>
    </source>
</evidence>
<feature type="region of interest" description="Disordered" evidence="1">
    <location>
        <begin position="79"/>
        <end position="123"/>
    </location>
</feature>
<proteinExistence type="predicted"/>
<reference evidence="2 3" key="1">
    <citation type="submission" date="2021-12" db="EMBL/GenBank/DDBJ databases">
        <title>High titer production of polyol ester of fatty acids by Rhodotorula paludigena BS15 towards product separation-free biomass refinery.</title>
        <authorList>
            <person name="Mano J."/>
            <person name="Ono H."/>
            <person name="Tanaka T."/>
            <person name="Naito K."/>
            <person name="Sushida H."/>
            <person name="Ike M."/>
            <person name="Tokuyasu K."/>
            <person name="Kitaoka M."/>
        </authorList>
    </citation>
    <scope>NUCLEOTIDE SEQUENCE [LARGE SCALE GENOMIC DNA]</scope>
    <source>
        <strain evidence="2 3">BS15</strain>
    </source>
</reference>
<gene>
    <name evidence="2" type="ORF">Rhopal_004067-T1</name>
</gene>
<feature type="compositionally biased region" description="Basic and acidic residues" evidence="1">
    <location>
        <begin position="13"/>
        <end position="22"/>
    </location>
</feature>
<dbReference type="Proteomes" id="UP001342314">
    <property type="component" value="Unassembled WGS sequence"/>
</dbReference>
<sequence>MASTGTGPGVHAATEDRTHDTDTFQPDAASRYANFEQRASTLGRNVHHGEQPGAFDKAVGKVEAGLGKVIGDPELQAKGLASQGKADADTIQDLSYQNSASQASKAERLPSNAERQHPAGNLG</sequence>
<dbReference type="AlphaFoldDB" id="A0AAV5GNH7"/>
<organism evidence="2 3">
    <name type="scientific">Rhodotorula paludigena</name>
    <dbReference type="NCBI Taxonomy" id="86838"/>
    <lineage>
        <taxon>Eukaryota</taxon>
        <taxon>Fungi</taxon>
        <taxon>Dikarya</taxon>
        <taxon>Basidiomycota</taxon>
        <taxon>Pucciniomycotina</taxon>
        <taxon>Microbotryomycetes</taxon>
        <taxon>Sporidiobolales</taxon>
        <taxon>Sporidiobolaceae</taxon>
        <taxon>Rhodotorula</taxon>
    </lineage>
</organism>
<feature type="compositionally biased region" description="Polar residues" evidence="1">
    <location>
        <begin position="92"/>
        <end position="104"/>
    </location>
</feature>
<name>A0AAV5GNH7_9BASI</name>
<comment type="caution">
    <text evidence="2">The sequence shown here is derived from an EMBL/GenBank/DDBJ whole genome shotgun (WGS) entry which is preliminary data.</text>
</comment>
<protein>
    <submittedName>
        <fullName evidence="2">Uncharacterized protein</fullName>
    </submittedName>
</protein>
<evidence type="ECO:0000256" key="1">
    <source>
        <dbReference type="SAM" id="MobiDB-lite"/>
    </source>
</evidence>
<accession>A0AAV5GNH7</accession>
<evidence type="ECO:0000313" key="3">
    <source>
        <dbReference type="Proteomes" id="UP001342314"/>
    </source>
</evidence>
<keyword evidence="3" id="KW-1185">Reference proteome</keyword>
<feature type="region of interest" description="Disordered" evidence="1">
    <location>
        <begin position="1"/>
        <end position="25"/>
    </location>
</feature>
<dbReference type="EMBL" id="BQKY01000008">
    <property type="protein sequence ID" value="GJN91052.1"/>
    <property type="molecule type" value="Genomic_DNA"/>
</dbReference>